<feature type="non-terminal residue" evidence="3">
    <location>
        <position position="1"/>
    </location>
</feature>
<dbReference type="Gene3D" id="3.90.25.10">
    <property type="entry name" value="UDP-galactose 4-epimerase, domain 1"/>
    <property type="match status" value="1"/>
</dbReference>
<feature type="region of interest" description="Disordered" evidence="1">
    <location>
        <begin position="1"/>
        <end position="34"/>
    </location>
</feature>
<evidence type="ECO:0000313" key="3">
    <source>
        <dbReference type="EMBL" id="MFD1044862.1"/>
    </source>
</evidence>
<dbReference type="Pfam" id="PF04321">
    <property type="entry name" value="RmlD_sub_bind"/>
    <property type="match status" value="1"/>
</dbReference>
<dbReference type="EMBL" id="JBHTIS010000146">
    <property type="protein sequence ID" value="MFD1044862.1"/>
    <property type="molecule type" value="Genomic_DNA"/>
</dbReference>
<proteinExistence type="predicted"/>
<gene>
    <name evidence="3" type="ORF">ACFQ1S_04260</name>
</gene>
<reference evidence="4" key="1">
    <citation type="journal article" date="2019" name="Int. J. Syst. Evol. Microbiol.">
        <title>The Global Catalogue of Microorganisms (GCM) 10K type strain sequencing project: providing services to taxonomists for standard genome sequencing and annotation.</title>
        <authorList>
            <consortium name="The Broad Institute Genomics Platform"/>
            <consortium name="The Broad Institute Genome Sequencing Center for Infectious Disease"/>
            <person name="Wu L."/>
            <person name="Ma J."/>
        </authorList>
    </citation>
    <scope>NUCLEOTIDE SEQUENCE [LARGE SCALE GENOMIC DNA]</scope>
    <source>
        <strain evidence="4">JCM 31486</strain>
    </source>
</reference>
<evidence type="ECO:0000259" key="2">
    <source>
        <dbReference type="Pfam" id="PF04321"/>
    </source>
</evidence>
<organism evidence="3 4">
    <name type="scientific">Kibdelosporangium lantanae</name>
    <dbReference type="NCBI Taxonomy" id="1497396"/>
    <lineage>
        <taxon>Bacteria</taxon>
        <taxon>Bacillati</taxon>
        <taxon>Actinomycetota</taxon>
        <taxon>Actinomycetes</taxon>
        <taxon>Pseudonocardiales</taxon>
        <taxon>Pseudonocardiaceae</taxon>
        <taxon>Kibdelosporangium</taxon>
    </lineage>
</organism>
<keyword evidence="4" id="KW-1185">Reference proteome</keyword>
<evidence type="ECO:0000313" key="4">
    <source>
        <dbReference type="Proteomes" id="UP001597045"/>
    </source>
</evidence>
<sequence>FAQAIVEELGDDPTKVKPTTTENFPRPAARPKNSVLSPKAWVEAGLTPLPPWRDALRKAFQAGLARPAQPRP</sequence>
<feature type="domain" description="RmlD-like substrate binding" evidence="2">
    <location>
        <begin position="1"/>
        <end position="61"/>
    </location>
</feature>
<name>A0ABW3M3I5_9PSEU</name>
<comment type="caution">
    <text evidence="3">The sequence shown here is derived from an EMBL/GenBank/DDBJ whole genome shotgun (WGS) entry which is preliminary data.</text>
</comment>
<evidence type="ECO:0000256" key="1">
    <source>
        <dbReference type="SAM" id="MobiDB-lite"/>
    </source>
</evidence>
<dbReference type="Proteomes" id="UP001597045">
    <property type="component" value="Unassembled WGS sequence"/>
</dbReference>
<dbReference type="SUPFAM" id="SSF51735">
    <property type="entry name" value="NAD(P)-binding Rossmann-fold domains"/>
    <property type="match status" value="1"/>
</dbReference>
<accession>A0ABW3M3I5</accession>
<dbReference type="InterPro" id="IPR036291">
    <property type="entry name" value="NAD(P)-bd_dom_sf"/>
</dbReference>
<protein>
    <submittedName>
        <fullName evidence="3">Sugar nucleotide-binding protein</fullName>
    </submittedName>
</protein>
<dbReference type="InterPro" id="IPR029903">
    <property type="entry name" value="RmlD-like-bd"/>
</dbReference>